<dbReference type="EMBL" id="JAMYWD010000002">
    <property type="protein sequence ID" value="KAJ4977784.1"/>
    <property type="molecule type" value="Genomic_DNA"/>
</dbReference>
<keyword evidence="3" id="KW-1185">Reference proteome</keyword>
<name>A0A9Q0KWZ5_9MAGN</name>
<reference evidence="2" key="1">
    <citation type="journal article" date="2023" name="Plant J.">
        <title>The genome of the king protea, Protea cynaroides.</title>
        <authorList>
            <person name="Chang J."/>
            <person name="Duong T.A."/>
            <person name="Schoeman C."/>
            <person name="Ma X."/>
            <person name="Roodt D."/>
            <person name="Barker N."/>
            <person name="Li Z."/>
            <person name="Van de Peer Y."/>
            <person name="Mizrachi E."/>
        </authorList>
    </citation>
    <scope>NUCLEOTIDE SEQUENCE</scope>
    <source>
        <tissue evidence="2">Young leaves</tissue>
    </source>
</reference>
<evidence type="ECO:0000256" key="1">
    <source>
        <dbReference type="SAM" id="SignalP"/>
    </source>
</evidence>
<proteinExistence type="predicted"/>
<dbReference type="Proteomes" id="UP001141806">
    <property type="component" value="Unassembled WGS sequence"/>
</dbReference>
<gene>
    <name evidence="2" type="ORF">NE237_008564</name>
</gene>
<keyword evidence="1" id="KW-0732">Signal</keyword>
<sequence>MGSASQILRMTLIIFILILFLNPQSLMARAPLNATESPTNVLIIQEHYWGENNVSSSIRKVSGEDETEEMKELILEKFRVLFGLNSIRSPKNGNLEHGFSSPSPALAPSPVTMVPASPRGVVGVYDMIVGNELDKSTVEGTTGRGHRVKRRTAMLKDYMET</sequence>
<organism evidence="2 3">
    <name type="scientific">Protea cynaroides</name>
    <dbReference type="NCBI Taxonomy" id="273540"/>
    <lineage>
        <taxon>Eukaryota</taxon>
        <taxon>Viridiplantae</taxon>
        <taxon>Streptophyta</taxon>
        <taxon>Embryophyta</taxon>
        <taxon>Tracheophyta</taxon>
        <taxon>Spermatophyta</taxon>
        <taxon>Magnoliopsida</taxon>
        <taxon>Proteales</taxon>
        <taxon>Proteaceae</taxon>
        <taxon>Protea</taxon>
    </lineage>
</organism>
<comment type="caution">
    <text evidence="2">The sequence shown here is derived from an EMBL/GenBank/DDBJ whole genome shotgun (WGS) entry which is preliminary data.</text>
</comment>
<feature type="chain" id="PRO_5040372285" evidence="1">
    <location>
        <begin position="29"/>
        <end position="161"/>
    </location>
</feature>
<dbReference type="AlphaFoldDB" id="A0A9Q0KWZ5"/>
<evidence type="ECO:0000313" key="3">
    <source>
        <dbReference type="Proteomes" id="UP001141806"/>
    </source>
</evidence>
<feature type="signal peptide" evidence="1">
    <location>
        <begin position="1"/>
        <end position="28"/>
    </location>
</feature>
<protein>
    <submittedName>
        <fullName evidence="2">Uncharacterized protein</fullName>
    </submittedName>
</protein>
<accession>A0A9Q0KWZ5</accession>
<evidence type="ECO:0000313" key="2">
    <source>
        <dbReference type="EMBL" id="KAJ4977784.1"/>
    </source>
</evidence>